<gene>
    <name evidence="3" type="ORF">SCHCODRAFT_103273</name>
</gene>
<evidence type="ECO:0000313" key="3">
    <source>
        <dbReference type="EMBL" id="EFJ02007.1"/>
    </source>
</evidence>
<dbReference type="Proteomes" id="UP000007431">
    <property type="component" value="Unassembled WGS sequence"/>
</dbReference>
<dbReference type="RefSeq" id="XP_003036909.1">
    <property type="nucleotide sequence ID" value="XM_003036863.1"/>
</dbReference>
<feature type="chain" id="PRO_5003120074" evidence="2">
    <location>
        <begin position="25"/>
        <end position="481"/>
    </location>
</feature>
<sequence length="481" mass="52529">MPSGVTSQFFTCLIPLVAVLKASSLPEAVYRQSPVFVASSSESTVKRHPHAFEAYGLVHAQWTGNGASSDCTAAGWPWDKPSTDGPLPFMPNDPPAHLSLAGNASYSDRRDAQRYAAYQVPDRFRLADAFRQAIASPKYCLFDAREPDVCTRLRLTSKLWNGVVQGAVQSGRLYQMVNVGASCAVSTLSDDQKISRVEQYLKLSKNMPLTVILAAQHQQNGELPPYVRPVLDESHRWAAVTVRTDLGRAARSLLPINGKLGQLTHVKIEHDDNVNDDDDNDDNDDNDDDARVAEEEDTGSVDFAIFKNAPALTSVIIAGPTLSIFNVELPYEQLRSISVADIGSDGLLNVLCLTPELKELAWTLGPTVDLDEYSDPSDWQNDFPVLQHLTTFTLDDATYAMSSGLLDIVHFPALREIEFTTPSFSQMTHLAVRSLLGRATDRAGVYVASPDEGRVQADAYDKMFGAVASAALVLSKPGDEL</sequence>
<feature type="signal peptide" evidence="2">
    <location>
        <begin position="1"/>
        <end position="24"/>
    </location>
</feature>
<accession>D8PLC9</accession>
<keyword evidence="4" id="KW-1185">Reference proteome</keyword>
<organism evidence="4">
    <name type="scientific">Schizophyllum commune (strain H4-8 / FGSC 9210)</name>
    <name type="common">Split gill fungus</name>
    <dbReference type="NCBI Taxonomy" id="578458"/>
    <lineage>
        <taxon>Eukaryota</taxon>
        <taxon>Fungi</taxon>
        <taxon>Dikarya</taxon>
        <taxon>Basidiomycota</taxon>
        <taxon>Agaricomycotina</taxon>
        <taxon>Agaricomycetes</taxon>
        <taxon>Agaricomycetidae</taxon>
        <taxon>Agaricales</taxon>
        <taxon>Schizophyllaceae</taxon>
        <taxon>Schizophyllum</taxon>
    </lineage>
</organism>
<dbReference type="EMBL" id="GL377302">
    <property type="protein sequence ID" value="EFJ02007.1"/>
    <property type="molecule type" value="Genomic_DNA"/>
</dbReference>
<feature type="compositionally biased region" description="Acidic residues" evidence="1">
    <location>
        <begin position="274"/>
        <end position="296"/>
    </location>
</feature>
<protein>
    <submittedName>
        <fullName evidence="3">Uncharacterized protein</fullName>
    </submittedName>
</protein>
<dbReference type="KEGG" id="scm:SCHCO_02540711"/>
<evidence type="ECO:0000313" key="4">
    <source>
        <dbReference type="Proteomes" id="UP000007431"/>
    </source>
</evidence>
<dbReference type="HOGENOM" id="CLU_567607_0_0_1"/>
<dbReference type="GeneID" id="9589448"/>
<evidence type="ECO:0000256" key="2">
    <source>
        <dbReference type="SAM" id="SignalP"/>
    </source>
</evidence>
<keyword evidence="2" id="KW-0732">Signal</keyword>
<feature type="region of interest" description="Disordered" evidence="1">
    <location>
        <begin position="271"/>
        <end position="296"/>
    </location>
</feature>
<feature type="non-terminal residue" evidence="3">
    <location>
        <position position="481"/>
    </location>
</feature>
<proteinExistence type="predicted"/>
<dbReference type="AlphaFoldDB" id="D8PLC9"/>
<name>D8PLC9_SCHCM</name>
<evidence type="ECO:0000256" key="1">
    <source>
        <dbReference type="SAM" id="MobiDB-lite"/>
    </source>
</evidence>
<reference evidence="3 4" key="1">
    <citation type="journal article" date="2010" name="Nat. Biotechnol.">
        <title>Genome sequence of the model mushroom Schizophyllum commune.</title>
        <authorList>
            <person name="Ohm R.A."/>
            <person name="de Jong J.F."/>
            <person name="Lugones L.G."/>
            <person name="Aerts A."/>
            <person name="Kothe E."/>
            <person name="Stajich J.E."/>
            <person name="de Vries R.P."/>
            <person name="Record E."/>
            <person name="Levasseur A."/>
            <person name="Baker S.E."/>
            <person name="Bartholomew K.A."/>
            <person name="Coutinho P.M."/>
            <person name="Erdmann S."/>
            <person name="Fowler T.J."/>
            <person name="Gathman A.C."/>
            <person name="Lombard V."/>
            <person name="Henrissat B."/>
            <person name="Knabe N."/>
            <person name="Kuees U."/>
            <person name="Lilly W.W."/>
            <person name="Lindquist E."/>
            <person name="Lucas S."/>
            <person name="Magnuson J.K."/>
            <person name="Piumi F."/>
            <person name="Raudaskoski M."/>
            <person name="Salamov A."/>
            <person name="Schmutz J."/>
            <person name="Schwarze F.W.M.R."/>
            <person name="vanKuyk P.A."/>
            <person name="Horton J.S."/>
            <person name="Grigoriev I.V."/>
            <person name="Woesten H.A.B."/>
        </authorList>
    </citation>
    <scope>NUCLEOTIDE SEQUENCE [LARGE SCALE GENOMIC DNA]</scope>
    <source>
        <strain evidence="4">H4-8 / FGSC 9210</strain>
    </source>
</reference>
<dbReference type="InParanoid" id="D8PLC9"/>
<dbReference type="OrthoDB" id="10414318at2759"/>
<dbReference type="VEuPathDB" id="FungiDB:SCHCODRAFT_02540711"/>